<dbReference type="Proteomes" id="UP000051451">
    <property type="component" value="Unassembled WGS sequence"/>
</dbReference>
<evidence type="ECO:0000313" key="3">
    <source>
        <dbReference type="EMBL" id="KRM08228.1"/>
    </source>
</evidence>
<accession>A0A0R1VXJ6</accession>
<protein>
    <submittedName>
        <fullName evidence="3">DegV family protein</fullName>
    </submittedName>
</protein>
<dbReference type="RefSeq" id="WP_057870513.1">
    <property type="nucleotide sequence ID" value="NZ_AZGB01000001.1"/>
</dbReference>
<dbReference type="OrthoDB" id="9775494at2"/>
<dbReference type="Gene3D" id="3.30.1180.10">
    <property type="match status" value="1"/>
</dbReference>
<dbReference type="Pfam" id="PF02645">
    <property type="entry name" value="DegV"/>
    <property type="match status" value="1"/>
</dbReference>
<dbReference type="PANTHER" id="PTHR33434:SF2">
    <property type="entry name" value="FATTY ACID-BINDING PROTEIN TM_1468"/>
    <property type="match status" value="1"/>
</dbReference>
<dbReference type="AlphaFoldDB" id="A0A0R1VXJ6"/>
<evidence type="ECO:0000313" key="4">
    <source>
        <dbReference type="Proteomes" id="UP000051451"/>
    </source>
</evidence>
<proteinExistence type="predicted"/>
<comment type="function">
    <text evidence="1">May bind long-chain fatty acids, such as palmitate, and may play a role in lipid transport or fatty acid metabolism.</text>
</comment>
<dbReference type="PROSITE" id="PS51482">
    <property type="entry name" value="DEGV"/>
    <property type="match status" value="1"/>
</dbReference>
<reference evidence="3 4" key="1">
    <citation type="journal article" date="2015" name="Genome Announc.">
        <title>Expanding the biotechnology potential of lactobacilli through comparative genomics of 213 strains and associated genera.</title>
        <authorList>
            <person name="Sun Z."/>
            <person name="Harris H.M."/>
            <person name="McCann A."/>
            <person name="Guo C."/>
            <person name="Argimon S."/>
            <person name="Zhang W."/>
            <person name="Yang X."/>
            <person name="Jeffery I.B."/>
            <person name="Cooney J.C."/>
            <person name="Kagawa T.F."/>
            <person name="Liu W."/>
            <person name="Song Y."/>
            <person name="Salvetti E."/>
            <person name="Wrobel A."/>
            <person name="Rasinkangas P."/>
            <person name="Parkhill J."/>
            <person name="Rea M.C."/>
            <person name="O'Sullivan O."/>
            <person name="Ritari J."/>
            <person name="Douillard F.P."/>
            <person name="Paul Ross R."/>
            <person name="Yang R."/>
            <person name="Briner A.E."/>
            <person name="Felis G.E."/>
            <person name="de Vos W.M."/>
            <person name="Barrangou R."/>
            <person name="Klaenhammer T.R."/>
            <person name="Caufield P.W."/>
            <person name="Cui Y."/>
            <person name="Zhang H."/>
            <person name="O'Toole P.W."/>
        </authorList>
    </citation>
    <scope>NUCLEOTIDE SEQUENCE [LARGE SCALE GENOMIC DNA]</scope>
    <source>
        <strain evidence="3 4">DSM 18630</strain>
    </source>
</reference>
<dbReference type="GO" id="GO:0008289">
    <property type="term" value="F:lipid binding"/>
    <property type="evidence" value="ECO:0007669"/>
    <property type="project" value="UniProtKB-KW"/>
</dbReference>
<comment type="caution">
    <text evidence="3">The sequence shown here is derived from an EMBL/GenBank/DDBJ whole genome shotgun (WGS) entry which is preliminary data.</text>
</comment>
<sequence>MKIAVVTDSTAYLTKQQIAENNIHVIPIPVILDNQVYQEGIDIDSREFYQKLKNSSTFPSTSQPSIGELIDFYENLGNQGYEAVISIHLASTISGFVQTLETVAKEVKNTKVIPFDSQITVMLMGNMVIAATRMVKAGLNPDQIIDKLEDLRATTNEYFIVDDLQNLVRGGRLSNASAFIGSMLKIKPLLTFDRKSHKIVAFEKVRSMKKAIHRVEELFKIDQKEVDYPLRLIVIHANDEPAAEKWRDSLSKEYPQYQVDLSYFGPVIGTHLGEKALALAWMKDIDKLD</sequence>
<dbReference type="NCBIfam" id="TIGR00762">
    <property type="entry name" value="DegV"/>
    <property type="match status" value="1"/>
</dbReference>
<dbReference type="Gene3D" id="3.40.50.10170">
    <property type="match status" value="1"/>
</dbReference>
<dbReference type="InterPro" id="IPR003797">
    <property type="entry name" value="DegV"/>
</dbReference>
<dbReference type="InterPro" id="IPR043168">
    <property type="entry name" value="DegV_C"/>
</dbReference>
<keyword evidence="4" id="KW-1185">Reference proteome</keyword>
<organism evidence="3 4">
    <name type="scientific">Liquorilactobacillus ghanensis DSM 18630</name>
    <dbReference type="NCBI Taxonomy" id="1423750"/>
    <lineage>
        <taxon>Bacteria</taxon>
        <taxon>Bacillati</taxon>
        <taxon>Bacillota</taxon>
        <taxon>Bacilli</taxon>
        <taxon>Lactobacillales</taxon>
        <taxon>Lactobacillaceae</taxon>
        <taxon>Liquorilactobacillus</taxon>
    </lineage>
</organism>
<dbReference type="InterPro" id="IPR050270">
    <property type="entry name" value="DegV_domain_contain"/>
</dbReference>
<dbReference type="PATRIC" id="fig|1423750.3.peg.1608"/>
<gene>
    <name evidence="3" type="ORF">FC89_GL001565</name>
</gene>
<evidence type="ECO:0000256" key="2">
    <source>
        <dbReference type="ARBA" id="ARBA00023121"/>
    </source>
</evidence>
<dbReference type="SUPFAM" id="SSF82549">
    <property type="entry name" value="DAK1/DegV-like"/>
    <property type="match status" value="1"/>
</dbReference>
<name>A0A0R1VXJ6_9LACO</name>
<evidence type="ECO:0000256" key="1">
    <source>
        <dbReference type="ARBA" id="ARBA00003238"/>
    </source>
</evidence>
<dbReference type="PANTHER" id="PTHR33434">
    <property type="entry name" value="DEGV DOMAIN-CONTAINING PROTEIN DR_1986-RELATED"/>
    <property type="match status" value="1"/>
</dbReference>
<dbReference type="EMBL" id="AZGB01000001">
    <property type="protein sequence ID" value="KRM08228.1"/>
    <property type="molecule type" value="Genomic_DNA"/>
</dbReference>
<keyword evidence="2" id="KW-0446">Lipid-binding</keyword>
<dbReference type="GeneID" id="98317765"/>
<dbReference type="STRING" id="1423750.FC89_GL001565"/>